<comment type="catalytic activity">
    <reaction evidence="2 3">
        <text>5-(methylsulfanyl)-alpha-D-ribose 1-phosphate = 5-(methylsulfanyl)-D-ribulose 1-phosphate</text>
        <dbReference type="Rhea" id="RHEA:19989"/>
        <dbReference type="ChEBI" id="CHEBI:58533"/>
        <dbReference type="ChEBI" id="CHEBI:58548"/>
        <dbReference type="EC" id="5.3.1.23"/>
    </reaction>
</comment>
<feature type="region of interest" description="Disordered" evidence="4">
    <location>
        <begin position="1"/>
        <end position="20"/>
    </location>
</feature>
<organism evidence="5 6">
    <name type="scientific">Microcystis aeruginosa PCC 9807</name>
    <dbReference type="NCBI Taxonomy" id="1160283"/>
    <lineage>
        <taxon>Bacteria</taxon>
        <taxon>Bacillati</taxon>
        <taxon>Cyanobacteriota</taxon>
        <taxon>Cyanophyceae</taxon>
        <taxon>Oscillatoriophycideae</taxon>
        <taxon>Chroococcales</taxon>
        <taxon>Microcystaceae</taxon>
        <taxon>Microcystis</taxon>
    </lineage>
</organism>
<evidence type="ECO:0000313" key="6">
    <source>
        <dbReference type="Proteomes" id="UP000003613"/>
    </source>
</evidence>
<dbReference type="AlphaFoldDB" id="I4H6A1"/>
<dbReference type="HAMAP" id="MF_01678">
    <property type="entry name" value="Salvage_MtnA"/>
    <property type="match status" value="1"/>
</dbReference>
<dbReference type="InterPro" id="IPR011559">
    <property type="entry name" value="Initiation_fac_2B_a/b/d"/>
</dbReference>
<comment type="caution">
    <text evidence="5">The sequence shown here is derived from an EMBL/GenBank/DDBJ whole genome shotgun (WGS) entry which is preliminary data.</text>
</comment>
<dbReference type="Proteomes" id="UP000003613">
    <property type="component" value="Unassembled WGS sequence"/>
</dbReference>
<dbReference type="Pfam" id="PF01008">
    <property type="entry name" value="IF-2B"/>
    <property type="match status" value="1"/>
</dbReference>
<feature type="binding site" evidence="3">
    <location>
        <position position="219"/>
    </location>
    <ligand>
        <name>substrate</name>
    </ligand>
</feature>
<evidence type="ECO:0000256" key="4">
    <source>
        <dbReference type="SAM" id="MobiDB-lite"/>
    </source>
</evidence>
<dbReference type="NCBIfam" id="TIGR00512">
    <property type="entry name" value="salvage_mtnA"/>
    <property type="match status" value="1"/>
</dbReference>
<comment type="function">
    <text evidence="3">Catalyzes the interconversion of methylthioribose-1-phosphate (MTR-1-P) into methylthioribulose-1-phosphate (MTRu-1-P).</text>
</comment>
<sequence>MVVNSANSQSKNVMTTTTPESNSIYPVRWQDNKVWLIDQTRLPMDYGEVEITSSEAMARAIETMIVRGAPAIGVAAAYGMVLGTQEITTDQTEEFLADLTRIADRLAQTRPTAVNLFWAIERMLKVARESGPEVAVISKNLLETAHNIQKEDVETCRAIGHHGLLALPEQPEKLTILTHCNTGSLATASYGTALGVIRSAWTAGRLIQVYADETRPRLQGAKLTAWECAREGIPVTVITDSMAAHCMQQKLIDAVIVGADRIAANGDTANKIGTYSLAVVAKAHNLPFYVAAPLSTVDFSLKDGTGIPIEQRDSAEIYQVGTTTLCPRDVNFYNPAFDVTPAAFITAIITEKGAVTPAELIFLQQS</sequence>
<dbReference type="InterPro" id="IPR042529">
    <property type="entry name" value="IF_2B-like_C"/>
</dbReference>
<comment type="similarity">
    <text evidence="3">Belongs to the EIF-2B alpha/beta/delta subunits family. MtnA subfamily.</text>
</comment>
<feature type="site" description="Transition state stabilizer" evidence="3">
    <location>
        <position position="180"/>
    </location>
</feature>
<dbReference type="InterPro" id="IPR037171">
    <property type="entry name" value="NagB/RpiA_transferase-like"/>
</dbReference>
<dbReference type="InterPro" id="IPR027363">
    <property type="entry name" value="M1Pi_N"/>
</dbReference>
<reference evidence="5 6" key="1">
    <citation type="submission" date="2012-04" db="EMBL/GenBank/DDBJ databases">
        <authorList>
            <person name="Genoscope - CEA"/>
        </authorList>
    </citation>
    <scope>NUCLEOTIDE SEQUENCE [LARGE SCALE GENOMIC DNA]</scope>
    <source>
        <strain evidence="5 6">9807</strain>
    </source>
</reference>
<dbReference type="PANTHER" id="PTHR43475">
    <property type="entry name" value="METHYLTHIORIBOSE-1-PHOSPHATE ISOMERASE"/>
    <property type="match status" value="1"/>
</dbReference>
<dbReference type="NCBIfam" id="NF004326">
    <property type="entry name" value="PRK05720.1"/>
    <property type="match status" value="1"/>
</dbReference>
<dbReference type="Gene3D" id="3.40.50.10470">
    <property type="entry name" value="Translation initiation factor eif-2b, domain 2"/>
    <property type="match status" value="1"/>
</dbReference>
<keyword evidence="1 3" id="KW-0413">Isomerase</keyword>
<comment type="pathway">
    <text evidence="3">Amino-acid biosynthesis; L-methionine biosynthesis via salvage pathway; L-methionine from S-methyl-5-thio-alpha-D-ribose 1-phosphate: step 1/6.</text>
</comment>
<feature type="binding site" evidence="3">
    <location>
        <position position="110"/>
    </location>
    <ligand>
        <name>substrate</name>
    </ligand>
</feature>
<accession>I4H6A1</accession>
<dbReference type="NCBIfam" id="TIGR00524">
    <property type="entry name" value="eIF-2B_rel"/>
    <property type="match status" value="1"/>
</dbReference>
<evidence type="ECO:0000256" key="1">
    <source>
        <dbReference type="ARBA" id="ARBA00023235"/>
    </source>
</evidence>
<dbReference type="FunFam" id="1.20.120.420:FF:000003">
    <property type="entry name" value="Methylthioribose-1-phosphate isomerase"/>
    <property type="match status" value="1"/>
</dbReference>
<feature type="binding site" evidence="3">
    <location>
        <begin position="270"/>
        <end position="271"/>
    </location>
    <ligand>
        <name>substrate</name>
    </ligand>
</feature>
<evidence type="ECO:0000313" key="5">
    <source>
        <dbReference type="EMBL" id="CCI17575.1"/>
    </source>
</evidence>
<dbReference type="InterPro" id="IPR005251">
    <property type="entry name" value="IF-M1Pi"/>
</dbReference>
<gene>
    <name evidence="3 5" type="primary">mtnA</name>
    <name evidence="5" type="ORF">MICAF_2940019</name>
</gene>
<dbReference type="PANTHER" id="PTHR43475:SF1">
    <property type="entry name" value="METHYLTHIORIBOSE-1-PHOSPHATE ISOMERASE"/>
    <property type="match status" value="1"/>
</dbReference>
<dbReference type="UniPathway" id="UPA00904">
    <property type="reaction ID" value="UER00874"/>
</dbReference>
<dbReference type="GO" id="GO:0019509">
    <property type="term" value="P:L-methionine salvage from methylthioadenosine"/>
    <property type="evidence" value="ECO:0007669"/>
    <property type="project" value="UniProtKB-UniRule"/>
</dbReference>
<dbReference type="InterPro" id="IPR000649">
    <property type="entry name" value="IF-2B-related"/>
</dbReference>
<keyword evidence="3" id="KW-0486">Methionine biosynthesis</keyword>
<feature type="active site" description="Proton donor" evidence="3">
    <location>
        <position position="260"/>
    </location>
</feature>
<dbReference type="EC" id="5.3.1.23" evidence="3"/>
<dbReference type="GO" id="GO:0046523">
    <property type="term" value="F:S-methyl-5-thioribose-1-phosphate isomerase activity"/>
    <property type="evidence" value="ECO:0007669"/>
    <property type="project" value="UniProtKB-UniRule"/>
</dbReference>
<protein>
    <recommendedName>
        <fullName evidence="3">Methylthioribose-1-phosphate isomerase</fullName>
        <shortName evidence="3">M1Pi</shortName>
        <shortName evidence="3">MTR-1-P isomerase</shortName>
        <ecNumber evidence="3">5.3.1.23</ecNumber>
    </recommendedName>
    <alternativeName>
        <fullName evidence="3">S-methyl-5-thioribose-1-phosphate isomerase</fullName>
    </alternativeName>
</protein>
<dbReference type="FunFam" id="3.40.50.10470:FF:000006">
    <property type="entry name" value="Methylthioribose-1-phosphate isomerase"/>
    <property type="match status" value="1"/>
</dbReference>
<evidence type="ECO:0000256" key="3">
    <source>
        <dbReference type="HAMAP-Rule" id="MF_01678"/>
    </source>
</evidence>
<dbReference type="Gene3D" id="1.20.120.420">
    <property type="entry name" value="translation initiation factor eif-2b, domain 1"/>
    <property type="match status" value="1"/>
</dbReference>
<keyword evidence="3" id="KW-0028">Amino-acid biosynthesis</keyword>
<dbReference type="SUPFAM" id="SSF100950">
    <property type="entry name" value="NagB/RpiA/CoA transferase-like"/>
    <property type="match status" value="1"/>
</dbReference>
<dbReference type="HOGENOM" id="CLU_016218_1_2_3"/>
<evidence type="ECO:0000256" key="2">
    <source>
        <dbReference type="ARBA" id="ARBA00052401"/>
    </source>
</evidence>
<proteinExistence type="inferred from homology"/>
<dbReference type="EMBL" id="CAIM01000217">
    <property type="protein sequence ID" value="CCI17575.1"/>
    <property type="molecule type" value="Genomic_DNA"/>
</dbReference>
<name>I4H6A1_MICAE</name>
<feature type="binding site" evidence="3">
    <location>
        <begin position="67"/>
        <end position="69"/>
    </location>
    <ligand>
        <name>substrate</name>
    </ligand>
</feature>